<accession>A0A3E3HW17</accession>
<feature type="transmembrane region" description="Helical" evidence="5">
    <location>
        <begin position="197"/>
        <end position="219"/>
    </location>
</feature>
<evidence type="ECO:0000256" key="5">
    <source>
        <dbReference type="RuleBase" id="RU361157"/>
    </source>
</evidence>
<feature type="transmembrane region" description="Helical" evidence="5">
    <location>
        <begin position="168"/>
        <end position="185"/>
    </location>
</feature>
<evidence type="ECO:0000313" key="8">
    <source>
        <dbReference type="Proteomes" id="UP000260812"/>
    </source>
</evidence>
<dbReference type="PRINTS" id="PR00164">
    <property type="entry name" value="ABC2TRNSPORT"/>
</dbReference>
<dbReference type="PIRSF" id="PIRSF006648">
    <property type="entry name" value="DrrB"/>
    <property type="match status" value="1"/>
</dbReference>
<protein>
    <recommendedName>
        <fullName evidence="5">Transport permease protein</fullName>
    </recommendedName>
</protein>
<keyword evidence="4 5" id="KW-0472">Membrane</keyword>
<dbReference type="PROSITE" id="PS51012">
    <property type="entry name" value="ABC_TM2"/>
    <property type="match status" value="1"/>
</dbReference>
<keyword evidence="5" id="KW-1003">Cell membrane</keyword>
<dbReference type="GeneID" id="97990335"/>
<dbReference type="InterPro" id="IPR013525">
    <property type="entry name" value="ABC2_TM"/>
</dbReference>
<dbReference type="Proteomes" id="UP000260812">
    <property type="component" value="Unassembled WGS sequence"/>
</dbReference>
<evidence type="ECO:0000256" key="1">
    <source>
        <dbReference type="ARBA" id="ARBA00004141"/>
    </source>
</evidence>
<keyword evidence="8" id="KW-1185">Reference proteome</keyword>
<proteinExistence type="inferred from homology"/>
<dbReference type="InterPro" id="IPR000412">
    <property type="entry name" value="ABC_2_transport"/>
</dbReference>
<evidence type="ECO:0000256" key="4">
    <source>
        <dbReference type="ARBA" id="ARBA00023136"/>
    </source>
</evidence>
<comment type="subcellular location">
    <subcellularLocation>
        <location evidence="5">Cell membrane</location>
        <topology evidence="5">Multi-pass membrane protein</topology>
    </subcellularLocation>
    <subcellularLocation>
        <location evidence="1">Membrane</location>
        <topology evidence="1">Multi-pass membrane protein</topology>
    </subcellularLocation>
</comment>
<keyword evidence="3 5" id="KW-1133">Transmembrane helix</keyword>
<feature type="transmembrane region" description="Helical" evidence="5">
    <location>
        <begin position="226"/>
        <end position="244"/>
    </location>
</feature>
<organism evidence="7 8">
    <name type="scientific">Eisenbergiella massiliensis</name>
    <dbReference type="NCBI Taxonomy" id="1720294"/>
    <lineage>
        <taxon>Bacteria</taxon>
        <taxon>Bacillati</taxon>
        <taxon>Bacillota</taxon>
        <taxon>Clostridia</taxon>
        <taxon>Lachnospirales</taxon>
        <taxon>Lachnospiraceae</taxon>
        <taxon>Eisenbergiella</taxon>
    </lineage>
</organism>
<dbReference type="PANTHER" id="PTHR43027:SF2">
    <property type="entry name" value="TRANSPORT PERMEASE PROTEIN"/>
    <property type="match status" value="1"/>
</dbReference>
<comment type="caution">
    <text evidence="7">The sequence shown here is derived from an EMBL/GenBank/DDBJ whole genome shotgun (WGS) entry which is preliminary data.</text>
</comment>
<feature type="transmembrane region" description="Helical" evidence="5">
    <location>
        <begin position="134"/>
        <end position="156"/>
    </location>
</feature>
<dbReference type="AlphaFoldDB" id="A0A3E3HW17"/>
<keyword evidence="5" id="KW-0813">Transport</keyword>
<comment type="similarity">
    <text evidence="5">Belongs to the ABC-2 integral membrane protein family.</text>
</comment>
<dbReference type="GO" id="GO:0043190">
    <property type="term" value="C:ATP-binding cassette (ABC) transporter complex"/>
    <property type="evidence" value="ECO:0007669"/>
    <property type="project" value="InterPro"/>
</dbReference>
<evidence type="ECO:0000256" key="3">
    <source>
        <dbReference type="ARBA" id="ARBA00022989"/>
    </source>
</evidence>
<name>A0A3E3HW17_9FIRM</name>
<dbReference type="PANTHER" id="PTHR43027">
    <property type="entry name" value="DOXORUBICIN RESISTANCE ABC TRANSPORTER PERMEASE PROTEIN DRRC-RELATED"/>
    <property type="match status" value="1"/>
</dbReference>
<reference evidence="7" key="1">
    <citation type="submission" date="2018-08" db="EMBL/GenBank/DDBJ databases">
        <title>A genome reference for cultivated species of the human gut microbiota.</title>
        <authorList>
            <person name="Zou Y."/>
            <person name="Xue W."/>
            <person name="Luo G."/>
        </authorList>
    </citation>
    <scope>NUCLEOTIDE SEQUENCE [LARGE SCALE GENOMIC DNA]</scope>
    <source>
        <strain evidence="7">TF05-5AC</strain>
    </source>
</reference>
<feature type="domain" description="ABC transmembrane type-2" evidence="6">
    <location>
        <begin position="20"/>
        <end position="247"/>
    </location>
</feature>
<gene>
    <name evidence="7" type="ORF">DXC51_26640</name>
</gene>
<dbReference type="RefSeq" id="WP_117545754.1">
    <property type="nucleotide sequence ID" value="NZ_JBKVLI010000011.1"/>
</dbReference>
<dbReference type="EMBL" id="QVLV01000032">
    <property type="protein sequence ID" value="RGE56021.1"/>
    <property type="molecule type" value="Genomic_DNA"/>
</dbReference>
<feature type="transmembrane region" description="Helical" evidence="5">
    <location>
        <begin position="20"/>
        <end position="40"/>
    </location>
</feature>
<evidence type="ECO:0000259" key="6">
    <source>
        <dbReference type="PROSITE" id="PS51012"/>
    </source>
</evidence>
<feature type="transmembrane region" description="Helical" evidence="5">
    <location>
        <begin position="99"/>
        <end position="122"/>
    </location>
</feature>
<dbReference type="GO" id="GO:0140359">
    <property type="term" value="F:ABC-type transporter activity"/>
    <property type="evidence" value="ECO:0007669"/>
    <property type="project" value="InterPro"/>
</dbReference>
<dbReference type="InterPro" id="IPR052902">
    <property type="entry name" value="ABC-2_transporter"/>
</dbReference>
<dbReference type="InterPro" id="IPR047817">
    <property type="entry name" value="ABC2_TM_bact-type"/>
</dbReference>
<dbReference type="Pfam" id="PF01061">
    <property type="entry name" value="ABC2_membrane"/>
    <property type="match status" value="1"/>
</dbReference>
<keyword evidence="2 5" id="KW-0812">Transmembrane</keyword>
<feature type="transmembrane region" description="Helical" evidence="5">
    <location>
        <begin position="60"/>
        <end position="78"/>
    </location>
</feature>
<evidence type="ECO:0000313" key="7">
    <source>
        <dbReference type="EMBL" id="RGE56021.1"/>
    </source>
</evidence>
<sequence>MKKLLAVFRIEALLFLRDFYGFFFTFVFPLLMLLLYGSIYGNEPSAYFGGRGTMDVSVPAYSAMIIGVTGLMAFPLTLAGYKESRIYKRFDATPAGKGVVIAAQVLVNLLMTLAGFALLFAAGKLVYDIKTEGSFWAILGALLLSIGAVFSLGFFFTAIARDMKISNLLCYVSYFVMIFLSGATMPKEMFPEAVKKFSAWLPLTYVVELLQGVFLGAAFEEYRKSLVVLSTILIVCTASGAALYRRKSWV</sequence>
<evidence type="ECO:0000256" key="2">
    <source>
        <dbReference type="ARBA" id="ARBA00022692"/>
    </source>
</evidence>